<feature type="domain" description="Ricin B lectin" evidence="2">
    <location>
        <begin position="39"/>
        <end position="174"/>
    </location>
</feature>
<evidence type="ECO:0000313" key="3">
    <source>
        <dbReference type="EMBL" id="MFC5661456.1"/>
    </source>
</evidence>
<dbReference type="EMBL" id="JBHSOF010000001">
    <property type="protein sequence ID" value="MFC5661456.1"/>
    <property type="molecule type" value="Genomic_DNA"/>
</dbReference>
<dbReference type="SUPFAM" id="SSF50370">
    <property type="entry name" value="Ricin B-like lectins"/>
    <property type="match status" value="1"/>
</dbReference>
<comment type="caution">
    <text evidence="3">The sequence shown here is derived from an EMBL/GenBank/DDBJ whole genome shotgun (WGS) entry which is preliminary data.</text>
</comment>
<feature type="signal peptide" evidence="1">
    <location>
        <begin position="1"/>
        <end position="33"/>
    </location>
</feature>
<evidence type="ECO:0000256" key="1">
    <source>
        <dbReference type="SAM" id="SignalP"/>
    </source>
</evidence>
<dbReference type="Gene3D" id="2.80.10.50">
    <property type="match status" value="3"/>
</dbReference>
<dbReference type="InterPro" id="IPR000772">
    <property type="entry name" value="Ricin_B_lectin"/>
</dbReference>
<dbReference type="InterPro" id="IPR035992">
    <property type="entry name" value="Ricin_B-like_lectins"/>
</dbReference>
<dbReference type="RefSeq" id="WP_380223011.1">
    <property type="nucleotide sequence ID" value="NZ_JBHSOF010000001.1"/>
</dbReference>
<dbReference type="PROSITE" id="PS50231">
    <property type="entry name" value="RICIN_B_LECTIN"/>
    <property type="match status" value="1"/>
</dbReference>
<keyword evidence="4" id="KW-1185">Reference proteome</keyword>
<accession>A0ABW0WYZ0</accession>
<protein>
    <submittedName>
        <fullName evidence="3">RICIN domain-containing protein</fullName>
    </submittedName>
</protein>
<name>A0ABW0WYZ0_9ACTN</name>
<proteinExistence type="predicted"/>
<feature type="chain" id="PRO_5046124902" evidence="1">
    <location>
        <begin position="34"/>
        <end position="182"/>
    </location>
</feature>
<dbReference type="Proteomes" id="UP001595975">
    <property type="component" value="Unassembled WGS sequence"/>
</dbReference>
<sequence>MTRPPSAPARRLGAAAAALAVAGTLSLAAPATARTTAATPVEVITANPSGTQKCLDVTTQSTENGARVQQWTCNGGANQQWYWTDAGELVGVASGKCLDIPAGSTDEGVQAIIWTCNGGANQKWTQTLVHHAGVYTLTNANSGLNLDVRGGDPTDGTPVVQSSPQPSLSQWWFYGTVPTARG</sequence>
<dbReference type="SMART" id="SM00458">
    <property type="entry name" value="RICIN"/>
    <property type="match status" value="1"/>
</dbReference>
<organism evidence="3 4">
    <name type="scientific">Kitasatospora misakiensis</name>
    <dbReference type="NCBI Taxonomy" id="67330"/>
    <lineage>
        <taxon>Bacteria</taxon>
        <taxon>Bacillati</taxon>
        <taxon>Actinomycetota</taxon>
        <taxon>Actinomycetes</taxon>
        <taxon>Kitasatosporales</taxon>
        <taxon>Streptomycetaceae</taxon>
        <taxon>Kitasatospora</taxon>
    </lineage>
</organism>
<reference evidence="4" key="1">
    <citation type="journal article" date="2019" name="Int. J. Syst. Evol. Microbiol.">
        <title>The Global Catalogue of Microorganisms (GCM) 10K type strain sequencing project: providing services to taxonomists for standard genome sequencing and annotation.</title>
        <authorList>
            <consortium name="The Broad Institute Genomics Platform"/>
            <consortium name="The Broad Institute Genome Sequencing Center for Infectious Disease"/>
            <person name="Wu L."/>
            <person name="Ma J."/>
        </authorList>
    </citation>
    <scope>NUCLEOTIDE SEQUENCE [LARGE SCALE GENOMIC DNA]</scope>
    <source>
        <strain evidence="4">CGMCC 4.1437</strain>
    </source>
</reference>
<keyword evidence="1" id="KW-0732">Signal</keyword>
<gene>
    <name evidence="3" type="ORF">ACFP3U_00515</name>
</gene>
<evidence type="ECO:0000313" key="4">
    <source>
        <dbReference type="Proteomes" id="UP001595975"/>
    </source>
</evidence>
<dbReference type="Pfam" id="PF00652">
    <property type="entry name" value="Ricin_B_lectin"/>
    <property type="match status" value="1"/>
</dbReference>
<dbReference type="CDD" id="cd00161">
    <property type="entry name" value="beta-trefoil_Ricin-like"/>
    <property type="match status" value="1"/>
</dbReference>
<evidence type="ECO:0000259" key="2">
    <source>
        <dbReference type="SMART" id="SM00458"/>
    </source>
</evidence>